<keyword evidence="2" id="KW-1185">Reference proteome</keyword>
<dbReference type="EMBL" id="CP012160">
    <property type="protein sequence ID" value="AKS45646.1"/>
    <property type="molecule type" value="Genomic_DNA"/>
</dbReference>
<protein>
    <submittedName>
        <fullName evidence="1">Uncharacterized protein</fullName>
    </submittedName>
</protein>
<name>A0A0K0Y418_9RHOB</name>
<dbReference type="Proteomes" id="UP000067444">
    <property type="component" value="Chromosome"/>
</dbReference>
<accession>A0A0K0Y418</accession>
<proteinExistence type="predicted"/>
<dbReference type="AlphaFoldDB" id="A0A0K0Y418"/>
<sequence length="101" mass="11643">MAQHGVFEHLPTQELVLEIAYMGNLPRIPAVEAQDIENAQFRKKFHDFPEKCASEGMIRGFPRLIWPNFAESWSIFLNLIRKAQTLPMISHLAAYSAFHMT</sequence>
<reference evidence="1 2" key="1">
    <citation type="journal article" date="2015" name="Genome Announc.">
        <title>Closed Genome Sequence of Octadecabacter temperatus SB1, the First Mesophilic Species of the Genus Octadecabacter.</title>
        <authorList>
            <person name="Voget S."/>
            <person name="Billerbeck S."/>
            <person name="Simon M."/>
            <person name="Daniel R."/>
        </authorList>
    </citation>
    <scope>NUCLEOTIDE SEQUENCE [LARGE SCALE GENOMIC DNA]</scope>
    <source>
        <strain evidence="1 2">SB1</strain>
    </source>
</reference>
<evidence type="ECO:0000313" key="2">
    <source>
        <dbReference type="Proteomes" id="UP000067444"/>
    </source>
</evidence>
<evidence type="ECO:0000313" key="1">
    <source>
        <dbReference type="EMBL" id="AKS45646.1"/>
    </source>
</evidence>
<gene>
    <name evidence="1" type="ORF">OSB_10900</name>
</gene>
<dbReference type="KEGG" id="otm:OSB_10900"/>
<organism evidence="1 2">
    <name type="scientific">Octadecabacter temperatus</name>
    <dbReference type="NCBI Taxonomy" id="1458307"/>
    <lineage>
        <taxon>Bacteria</taxon>
        <taxon>Pseudomonadati</taxon>
        <taxon>Pseudomonadota</taxon>
        <taxon>Alphaproteobacteria</taxon>
        <taxon>Rhodobacterales</taxon>
        <taxon>Roseobacteraceae</taxon>
        <taxon>Octadecabacter</taxon>
    </lineage>
</organism>